<dbReference type="PANTHER" id="PTHR43796:SF2">
    <property type="entry name" value="CARBOXYNORSPERMIDINE SYNTHASE"/>
    <property type="match status" value="1"/>
</dbReference>
<organism evidence="2 3">
    <name type="scientific">Halopseudomonas salegens</name>
    <dbReference type="NCBI Taxonomy" id="1434072"/>
    <lineage>
        <taxon>Bacteria</taxon>
        <taxon>Pseudomonadati</taxon>
        <taxon>Pseudomonadota</taxon>
        <taxon>Gammaproteobacteria</taxon>
        <taxon>Pseudomonadales</taxon>
        <taxon>Pseudomonadaceae</taxon>
        <taxon>Halopseudomonas</taxon>
    </lineage>
</organism>
<feature type="domain" description="Saccharopine dehydrogenase NADP binding" evidence="1">
    <location>
        <begin position="5"/>
        <end position="105"/>
    </location>
</feature>
<dbReference type="Gene3D" id="3.30.360.10">
    <property type="entry name" value="Dihydrodipicolinate Reductase, domain 2"/>
    <property type="match status" value="1"/>
</dbReference>
<dbReference type="OrthoDB" id="3518805at2"/>
<evidence type="ECO:0000313" key="2">
    <source>
        <dbReference type="EMBL" id="SDT97170.1"/>
    </source>
</evidence>
<gene>
    <name evidence="2" type="ORF">SAMN05216210_0934</name>
</gene>
<dbReference type="Gene3D" id="3.40.50.720">
    <property type="entry name" value="NAD(P)-binding Rossmann-like Domain"/>
    <property type="match status" value="1"/>
</dbReference>
<dbReference type="InterPro" id="IPR036291">
    <property type="entry name" value="NAD(P)-bd_dom_sf"/>
</dbReference>
<proteinExistence type="predicted"/>
<evidence type="ECO:0000259" key="1">
    <source>
        <dbReference type="Pfam" id="PF03435"/>
    </source>
</evidence>
<dbReference type="SUPFAM" id="SSF51735">
    <property type="entry name" value="NAD(P)-binding Rossmann-fold domains"/>
    <property type="match status" value="1"/>
</dbReference>
<dbReference type="InterPro" id="IPR005097">
    <property type="entry name" value="Sacchrp_dh_NADP-bd"/>
</dbReference>
<dbReference type="EMBL" id="LT629787">
    <property type="protein sequence ID" value="SDT97170.1"/>
    <property type="molecule type" value="Genomic_DNA"/>
</dbReference>
<dbReference type="RefSeq" id="WP_092384615.1">
    <property type="nucleotide sequence ID" value="NZ_LT629787.1"/>
</dbReference>
<keyword evidence="3" id="KW-1185">Reference proteome</keyword>
<reference evidence="3" key="1">
    <citation type="submission" date="2016-10" db="EMBL/GenBank/DDBJ databases">
        <authorList>
            <person name="Varghese N."/>
            <person name="Submissions S."/>
        </authorList>
    </citation>
    <scope>NUCLEOTIDE SEQUENCE [LARGE SCALE GENOMIC DNA]</scope>
    <source>
        <strain evidence="3">CECT 8338</strain>
    </source>
</reference>
<sequence length="370" mass="40183">MSVQVLLVGGSGVVGSQLARLLGQQHPDLHLIIGGRSRTNAALLADELPNASQLVLDLTRDDPLAQLERLPQLVVTLANDTYDHLLTTCLRHGIPYLDITRWTSHLQRAISTLPALPPARAPVVFASSWMASVTAILASEQAEDLLDSTINIDIKYALNDKAGPNSAHYLDQLSESFTVLQHGQPVAKYAFTDSQRVSFNGSRPIRTYRFDAPDQMTLPLLTAASSVSTRIAFDSALATAGLMLLVRSGLWQAISGQRFSRLRHRLLYNPGSGGSHQIRISVTGQTRDGATLQRVLELEDPYGQSHLTAVGAYIQIQRILGLGGQTPARCGAQYAEACTDPVVTRSTLESLGVHLRSYPPLTRPKPRSTD</sequence>
<evidence type="ECO:0000313" key="3">
    <source>
        <dbReference type="Proteomes" id="UP000243924"/>
    </source>
</evidence>
<dbReference type="STRING" id="1434072.SAMN05216210_0934"/>
<dbReference type="Proteomes" id="UP000243924">
    <property type="component" value="Chromosome I"/>
</dbReference>
<name>A0A1H2EPW6_9GAMM</name>
<accession>A0A1H2EPW6</accession>
<dbReference type="PANTHER" id="PTHR43796">
    <property type="entry name" value="CARBOXYNORSPERMIDINE SYNTHASE"/>
    <property type="match status" value="1"/>
</dbReference>
<dbReference type="Pfam" id="PF03435">
    <property type="entry name" value="Sacchrp_dh_NADP"/>
    <property type="match status" value="1"/>
</dbReference>
<protein>
    <submittedName>
        <fullName evidence="2">Saccharopine dehydrogenase, NADP-dependent</fullName>
    </submittedName>
</protein>
<dbReference type="AlphaFoldDB" id="A0A1H2EPW6"/>